<dbReference type="EMBL" id="CAADHY010000015">
    <property type="protein sequence ID" value="VFR21805.1"/>
    <property type="molecule type" value="Genomic_DNA"/>
</dbReference>
<evidence type="ECO:0000256" key="1">
    <source>
        <dbReference type="SAM" id="MobiDB-lite"/>
    </source>
</evidence>
<sequence length="62" mass="6687">MEQHRQQEGNQQCRSQREVAAAQQRSDIRQSHGRGSNPVPAPVCAGLPSSWVATSGTMLSAI</sequence>
<dbReference type="AlphaFoldDB" id="A0A484P8H9"/>
<evidence type="ECO:0000313" key="2">
    <source>
        <dbReference type="EMBL" id="VFR21805.1"/>
    </source>
</evidence>
<gene>
    <name evidence="2" type="ORF">AMP9_4094</name>
</gene>
<feature type="compositionally biased region" description="Polar residues" evidence="1">
    <location>
        <begin position="51"/>
        <end position="62"/>
    </location>
</feature>
<accession>A0A484P8H9</accession>
<name>A0A484P8H9_9ZZZZ</name>
<reference evidence="2" key="1">
    <citation type="submission" date="2019-03" db="EMBL/GenBank/DDBJ databases">
        <authorList>
            <person name="Danneels B."/>
        </authorList>
    </citation>
    <scope>NUCLEOTIDE SEQUENCE</scope>
</reference>
<proteinExistence type="predicted"/>
<protein>
    <submittedName>
        <fullName evidence="2">Uncharacterized protein</fullName>
    </submittedName>
</protein>
<feature type="region of interest" description="Disordered" evidence="1">
    <location>
        <begin position="1"/>
        <end position="62"/>
    </location>
</feature>
<organism evidence="2">
    <name type="scientific">plant metagenome</name>
    <dbReference type="NCBI Taxonomy" id="1297885"/>
    <lineage>
        <taxon>unclassified sequences</taxon>
        <taxon>metagenomes</taxon>
        <taxon>organismal metagenomes</taxon>
    </lineage>
</organism>